<gene>
    <name evidence="8" type="primary">ccrA</name>
    <name evidence="8" type="ORF">CFP71_13010</name>
</gene>
<dbReference type="InterPro" id="IPR002364">
    <property type="entry name" value="Quin_OxRdtase/zeta-crystal_CS"/>
</dbReference>
<dbReference type="PANTHER" id="PTHR44154:SF1">
    <property type="entry name" value="QUINONE OXIDOREDUCTASE"/>
    <property type="match status" value="1"/>
</dbReference>
<evidence type="ECO:0000256" key="1">
    <source>
        <dbReference type="ARBA" id="ARBA00004496"/>
    </source>
</evidence>
<comment type="subunit">
    <text evidence="2">Homotetramer.</text>
</comment>
<reference evidence="8 9" key="1">
    <citation type="submission" date="2017-07" db="EMBL/GenBank/DDBJ databases">
        <title>Amycolatopsis thailandensis Genome sequencing and assembly.</title>
        <authorList>
            <person name="Kaur N."/>
            <person name="Mayilraj S."/>
        </authorList>
    </citation>
    <scope>NUCLEOTIDE SEQUENCE [LARGE SCALE GENOMIC DNA]</scope>
    <source>
        <strain evidence="8 9">JCM 16380</strain>
    </source>
</reference>
<keyword evidence="5" id="KW-0694">RNA-binding</keyword>
<keyword evidence="6" id="KW-0007">Acetylation</keyword>
<keyword evidence="9" id="KW-1185">Reference proteome</keyword>
<feature type="domain" description="Enoyl reductase (ER)" evidence="7">
    <location>
        <begin position="47"/>
        <end position="409"/>
    </location>
</feature>
<dbReference type="GO" id="GO:0043880">
    <property type="term" value="F:crotonyl-CoA reductase activity"/>
    <property type="evidence" value="ECO:0007669"/>
    <property type="project" value="InterPro"/>
</dbReference>
<accession>A0A229SCA8</accession>
<evidence type="ECO:0000256" key="6">
    <source>
        <dbReference type="ARBA" id="ARBA00022990"/>
    </source>
</evidence>
<evidence type="ECO:0000256" key="5">
    <source>
        <dbReference type="ARBA" id="ARBA00022884"/>
    </source>
</evidence>
<dbReference type="Proteomes" id="UP000215223">
    <property type="component" value="Unassembled WGS sequence"/>
</dbReference>
<evidence type="ECO:0000313" key="8">
    <source>
        <dbReference type="EMBL" id="OXM56475.1"/>
    </source>
</evidence>
<protein>
    <submittedName>
        <fullName evidence="8">Crotonyl-CoA carboxylase/reductase</fullName>
    </submittedName>
</protein>
<dbReference type="GO" id="GO:0008270">
    <property type="term" value="F:zinc ion binding"/>
    <property type="evidence" value="ECO:0007669"/>
    <property type="project" value="InterPro"/>
</dbReference>
<dbReference type="NCBIfam" id="TIGR01751">
    <property type="entry name" value="crot-CoA-red"/>
    <property type="match status" value="1"/>
</dbReference>
<keyword evidence="3" id="KW-0963">Cytoplasm</keyword>
<dbReference type="EMBL" id="NMQT01000041">
    <property type="protein sequence ID" value="OXM56475.1"/>
    <property type="molecule type" value="Genomic_DNA"/>
</dbReference>
<dbReference type="InterPro" id="IPR036291">
    <property type="entry name" value="NAD(P)-bd_dom_sf"/>
</dbReference>
<dbReference type="InterPro" id="IPR013149">
    <property type="entry name" value="ADH-like_C"/>
</dbReference>
<dbReference type="Pfam" id="PF08240">
    <property type="entry name" value="ADH_N"/>
    <property type="match status" value="1"/>
</dbReference>
<dbReference type="PROSITE" id="PS01162">
    <property type="entry name" value="QOR_ZETA_CRYSTAL"/>
    <property type="match status" value="1"/>
</dbReference>
<comment type="caution">
    <text evidence="8">The sequence shown here is derived from an EMBL/GenBank/DDBJ whole genome shotgun (WGS) entry which is preliminary data.</text>
</comment>
<dbReference type="OrthoDB" id="9790818at2"/>
<comment type="subcellular location">
    <subcellularLocation>
        <location evidence="1">Cytoplasm</location>
    </subcellularLocation>
</comment>
<proteinExistence type="predicted"/>
<dbReference type="InterPro" id="IPR011032">
    <property type="entry name" value="GroES-like_sf"/>
</dbReference>
<dbReference type="RefSeq" id="WP_093934115.1">
    <property type="nucleotide sequence ID" value="NZ_JBHUSO010000018.1"/>
</dbReference>
<dbReference type="SUPFAM" id="SSF51735">
    <property type="entry name" value="NAD(P)-binding Rossmann-fold domains"/>
    <property type="match status" value="1"/>
</dbReference>
<dbReference type="AlphaFoldDB" id="A0A229SCA8"/>
<sequence>MSELIDAVLAGAPGERLAGLPLPDRYRAAYIRKQDVGMFGDDETDPDVRRSIHVGEVAMPELAPDEALVAVMASAVNFNTVWSATFKPVPTFAFLERIGRQGPRAARHDLPEQVIGSDASGVVVRVGSAVEHWGPGDRVVVSPTYASGQVTSGSGDGMVADDILAWGYETNFGGMADFAVVKANQLLPKPEHLTWEESAANMLCGMTVYRMLVSPNGARMKQGDVVLIWGAAGGLGGYAVQMVKNGGGIPVAMVGSEERAELMRDLGCEAVINRQEFMNSPGGLKSPKVLRRMGETIRRLVGEDPHIVFEHTGQETFGASVYLARRGGSVVTCGSSSGYQHDYDNRYLWMKVKRIVGSHGANMAEAHEANRLLRLGMIVPTLSVTYPLTEAGEATRAVQLGKHVGKVGIRCLAPSDGLGVEDHALRARVGEQRIGLFRKY</sequence>
<dbReference type="GO" id="GO:0005737">
    <property type="term" value="C:cytoplasm"/>
    <property type="evidence" value="ECO:0007669"/>
    <property type="project" value="UniProtKB-SubCell"/>
</dbReference>
<dbReference type="GO" id="GO:0003723">
    <property type="term" value="F:RNA binding"/>
    <property type="evidence" value="ECO:0007669"/>
    <property type="project" value="UniProtKB-KW"/>
</dbReference>
<keyword evidence="4" id="KW-0521">NADP</keyword>
<evidence type="ECO:0000256" key="3">
    <source>
        <dbReference type="ARBA" id="ARBA00022490"/>
    </source>
</evidence>
<evidence type="ECO:0000313" key="9">
    <source>
        <dbReference type="Proteomes" id="UP000215223"/>
    </source>
</evidence>
<evidence type="ECO:0000256" key="2">
    <source>
        <dbReference type="ARBA" id="ARBA00011881"/>
    </source>
</evidence>
<dbReference type="SUPFAM" id="SSF50129">
    <property type="entry name" value="GroES-like"/>
    <property type="match status" value="1"/>
</dbReference>
<dbReference type="Gene3D" id="3.90.180.10">
    <property type="entry name" value="Medium-chain alcohol dehydrogenases, catalytic domain"/>
    <property type="match status" value="2"/>
</dbReference>
<dbReference type="InterPro" id="IPR051603">
    <property type="entry name" value="Zinc-ADH_QOR/CCCR"/>
</dbReference>
<name>A0A229SCA8_9PSEU</name>
<dbReference type="InterPro" id="IPR020843">
    <property type="entry name" value="ER"/>
</dbReference>
<dbReference type="InterPro" id="IPR013154">
    <property type="entry name" value="ADH-like_N"/>
</dbReference>
<dbReference type="InterPro" id="IPR010085">
    <property type="entry name" value="Crot_CoA_red"/>
</dbReference>
<evidence type="ECO:0000256" key="4">
    <source>
        <dbReference type="ARBA" id="ARBA00022857"/>
    </source>
</evidence>
<dbReference type="Pfam" id="PF00107">
    <property type="entry name" value="ADH_zinc_N"/>
    <property type="match status" value="1"/>
</dbReference>
<evidence type="ECO:0000259" key="7">
    <source>
        <dbReference type="SMART" id="SM00829"/>
    </source>
</evidence>
<dbReference type="SMART" id="SM00829">
    <property type="entry name" value="PKS_ER"/>
    <property type="match status" value="1"/>
</dbReference>
<dbReference type="PANTHER" id="PTHR44154">
    <property type="entry name" value="QUINONE OXIDOREDUCTASE"/>
    <property type="match status" value="1"/>
</dbReference>
<organism evidence="8 9">
    <name type="scientific">Amycolatopsis thailandensis</name>
    <dbReference type="NCBI Taxonomy" id="589330"/>
    <lineage>
        <taxon>Bacteria</taxon>
        <taxon>Bacillati</taxon>
        <taxon>Actinomycetota</taxon>
        <taxon>Actinomycetes</taxon>
        <taxon>Pseudonocardiales</taxon>
        <taxon>Pseudonocardiaceae</taxon>
        <taxon>Amycolatopsis</taxon>
    </lineage>
</organism>